<gene>
    <name evidence="1" type="ORF">A3H64_03965</name>
</gene>
<evidence type="ECO:0000313" key="2">
    <source>
        <dbReference type="Proteomes" id="UP000178186"/>
    </source>
</evidence>
<name>A0A1G2GX38_9BACT</name>
<dbReference type="STRING" id="1802128.A3H64_03965"/>
<dbReference type="AlphaFoldDB" id="A0A1G2GX38"/>
<dbReference type="Proteomes" id="UP000178186">
    <property type="component" value="Unassembled WGS sequence"/>
</dbReference>
<protein>
    <submittedName>
        <fullName evidence="1">Uncharacterized protein</fullName>
    </submittedName>
</protein>
<comment type="caution">
    <text evidence="1">The sequence shown here is derived from an EMBL/GenBank/DDBJ whole genome shotgun (WGS) entry which is preliminary data.</text>
</comment>
<evidence type="ECO:0000313" key="1">
    <source>
        <dbReference type="EMBL" id="OGZ54709.1"/>
    </source>
</evidence>
<dbReference type="EMBL" id="MHNY01000041">
    <property type="protein sequence ID" value="OGZ54709.1"/>
    <property type="molecule type" value="Genomic_DNA"/>
</dbReference>
<sequence>MLAVFNDAVEICLRYKNSGLRRGRRLSRKEERWFQSTNATRLFSFENICAELNFDAGAVRRYLFGP</sequence>
<accession>A0A1G2GX38</accession>
<reference evidence="1 2" key="1">
    <citation type="journal article" date="2016" name="Nat. Commun.">
        <title>Thousands of microbial genomes shed light on interconnected biogeochemical processes in an aquifer system.</title>
        <authorList>
            <person name="Anantharaman K."/>
            <person name="Brown C.T."/>
            <person name="Hug L.A."/>
            <person name="Sharon I."/>
            <person name="Castelle C.J."/>
            <person name="Probst A.J."/>
            <person name="Thomas B.C."/>
            <person name="Singh A."/>
            <person name="Wilkins M.J."/>
            <person name="Karaoz U."/>
            <person name="Brodie E.L."/>
            <person name="Williams K.H."/>
            <person name="Hubbard S.S."/>
            <person name="Banfield J.F."/>
        </authorList>
    </citation>
    <scope>NUCLEOTIDE SEQUENCE [LARGE SCALE GENOMIC DNA]</scope>
</reference>
<organism evidence="1 2">
    <name type="scientific">Candidatus Ryanbacteria bacterium RIFCSPLOWO2_02_FULL_45_11c</name>
    <dbReference type="NCBI Taxonomy" id="1802128"/>
    <lineage>
        <taxon>Bacteria</taxon>
        <taxon>Candidatus Ryaniibacteriota</taxon>
    </lineage>
</organism>
<proteinExistence type="predicted"/>